<protein>
    <submittedName>
        <fullName evidence="2">Uncharacterized protein</fullName>
    </submittedName>
</protein>
<feature type="region of interest" description="Disordered" evidence="1">
    <location>
        <begin position="86"/>
        <end position="120"/>
    </location>
</feature>
<reference evidence="3" key="1">
    <citation type="journal article" date="2020" name="Stud. Mycol.">
        <title>101 Dothideomycetes genomes: A test case for predicting lifestyles and emergence of pathogens.</title>
        <authorList>
            <person name="Haridas S."/>
            <person name="Albert R."/>
            <person name="Binder M."/>
            <person name="Bloem J."/>
            <person name="LaButti K."/>
            <person name="Salamov A."/>
            <person name="Andreopoulos B."/>
            <person name="Baker S."/>
            <person name="Barry K."/>
            <person name="Bills G."/>
            <person name="Bluhm B."/>
            <person name="Cannon C."/>
            <person name="Castanera R."/>
            <person name="Culley D."/>
            <person name="Daum C."/>
            <person name="Ezra D."/>
            <person name="Gonzalez J."/>
            <person name="Henrissat B."/>
            <person name="Kuo A."/>
            <person name="Liang C."/>
            <person name="Lipzen A."/>
            <person name="Lutzoni F."/>
            <person name="Magnuson J."/>
            <person name="Mondo S."/>
            <person name="Nolan M."/>
            <person name="Ohm R."/>
            <person name="Pangilinan J."/>
            <person name="Park H.-J."/>
            <person name="Ramirez L."/>
            <person name="Alfaro M."/>
            <person name="Sun H."/>
            <person name="Tritt A."/>
            <person name="Yoshinaga Y."/>
            <person name="Zwiers L.-H."/>
            <person name="Turgeon B."/>
            <person name="Goodwin S."/>
            <person name="Spatafora J."/>
            <person name="Crous P."/>
            <person name="Grigoriev I."/>
        </authorList>
    </citation>
    <scope>NUCLEOTIDE SEQUENCE [LARGE SCALE GENOMIC DNA]</scope>
    <source>
        <strain evidence="3">CBS 304.66</strain>
    </source>
</reference>
<evidence type="ECO:0000313" key="2">
    <source>
        <dbReference type="EMBL" id="KAF2266638.1"/>
    </source>
</evidence>
<comment type="caution">
    <text evidence="2">The sequence shown here is derived from an EMBL/GenBank/DDBJ whole genome shotgun (WGS) entry which is preliminary data.</text>
</comment>
<evidence type="ECO:0000256" key="1">
    <source>
        <dbReference type="SAM" id="MobiDB-lite"/>
    </source>
</evidence>
<sequence>MGENFVTFALLACICHRSSRTKPAISAPPSAGGCYETLSRFSLAGDPWNEEGPVGWVRALALLAVKSGSLDDLMSRSERPTTCRKWGGSHTWSAAHPSRPLDVLEPTPSLALPSSAIDLP</sequence>
<dbReference type="AlphaFoldDB" id="A0A9P4N5W1"/>
<evidence type="ECO:0000313" key="3">
    <source>
        <dbReference type="Proteomes" id="UP000800093"/>
    </source>
</evidence>
<dbReference type="Proteomes" id="UP000800093">
    <property type="component" value="Unassembled WGS sequence"/>
</dbReference>
<proteinExistence type="predicted"/>
<name>A0A9P4N5W1_9PLEO</name>
<accession>A0A9P4N5W1</accession>
<gene>
    <name evidence="2" type="ORF">CC78DRAFT_577951</name>
</gene>
<keyword evidence="3" id="KW-1185">Reference proteome</keyword>
<dbReference type="EMBL" id="ML986596">
    <property type="protein sequence ID" value="KAF2266638.1"/>
    <property type="molecule type" value="Genomic_DNA"/>
</dbReference>
<organism evidence="2 3">
    <name type="scientific">Lojkania enalia</name>
    <dbReference type="NCBI Taxonomy" id="147567"/>
    <lineage>
        <taxon>Eukaryota</taxon>
        <taxon>Fungi</taxon>
        <taxon>Dikarya</taxon>
        <taxon>Ascomycota</taxon>
        <taxon>Pezizomycotina</taxon>
        <taxon>Dothideomycetes</taxon>
        <taxon>Pleosporomycetidae</taxon>
        <taxon>Pleosporales</taxon>
        <taxon>Pleosporales incertae sedis</taxon>
        <taxon>Lojkania</taxon>
    </lineage>
</organism>